<keyword evidence="2" id="KW-1185">Reference proteome</keyword>
<geneLocation type="plasmid" evidence="1 2">
    <name>pBq12S5</name>
</geneLocation>
<keyword evidence="1" id="KW-0614">Plasmid</keyword>
<accession>A0ACD3VLM5</accession>
<protein>
    <submittedName>
        <fullName evidence="1">DUF2130 domain-containing protein</fullName>
    </submittedName>
</protein>
<sequence length="434" mass="48735">MSFKATAAHEATLHCPNCNHEIRLTESLAAPLLAETRQRFQQQLASKDAEIERKTEALRLEREQVAKDREQIEDHVAKRLTAERAQLVAAESKKAQEAAAAELQAKEAEAAELRANLLTNNAKLAEAQKQQAELMRQQRALEEEKRELDLTIEKRVQASISEIQIKARQEADEAARLRVAEKDQTIESMTRTIEELKRKAEQGSQQSQGEVLELELEELLRGRFPTDSIVPVGKGELGADVIQQVNGAIGQSAGIILWETKRTKAWSDGWLAKLRDDQRRSGADVALIISHTLPKHVEQFDLVDGVWVAHPRCALPVAVALRQALIDVCSSRMVQQGQQTKMEQVYHYLTGTKFRQRVEAVVEKFNDMREDLDKERKFMGRQWAKRETQILAVIDSTVGMVGDLQAIAGKAMPDIPSLDTPLLENAVEVERKVG</sequence>
<proteinExistence type="predicted"/>
<evidence type="ECO:0000313" key="1">
    <source>
        <dbReference type="EMBL" id="UGY07462.1"/>
    </source>
</evidence>
<organism evidence="1 2">
    <name type="scientific">Bradyrhizobium quebecense</name>
    <dbReference type="NCBI Taxonomy" id="2748629"/>
    <lineage>
        <taxon>Bacteria</taxon>
        <taxon>Pseudomonadati</taxon>
        <taxon>Pseudomonadota</taxon>
        <taxon>Alphaproteobacteria</taxon>
        <taxon>Hyphomicrobiales</taxon>
        <taxon>Nitrobacteraceae</taxon>
        <taxon>Bradyrhizobium</taxon>
    </lineage>
</organism>
<dbReference type="Proteomes" id="UP000692816">
    <property type="component" value="Plasmid pBq12S5"/>
</dbReference>
<evidence type="ECO:0000313" key="2">
    <source>
        <dbReference type="Proteomes" id="UP000692816"/>
    </source>
</evidence>
<reference evidence="1 2" key="1">
    <citation type="journal article" date="2021" name="Int. J. Syst. Evol. Microbiol.">
        <title>Bradyrhizobium septentrionale sp. nov. (sv. septentrionale) and Bradyrhizobium quebecense sp. nov. (sv. septentrionale) associated with legumes native to Canada possess rearranged symbiosis genes and numerous insertion sequences.</title>
        <authorList>
            <person name="Bromfield E.S.P."/>
            <person name="Cloutier S."/>
        </authorList>
    </citation>
    <scope>NUCLEOTIDE SEQUENCE [LARGE SCALE GENOMIC DNA]</scope>
    <source>
        <strain evidence="1 2">12S5</strain>
    </source>
</reference>
<name>A0ACD3VLM5_9BRAD</name>
<gene>
    <name evidence="1" type="ORF">J4P68_0040535</name>
</gene>
<dbReference type="EMBL" id="CP088283">
    <property type="protein sequence ID" value="UGY07462.1"/>
    <property type="molecule type" value="Genomic_DNA"/>
</dbReference>